<dbReference type="Proteomes" id="UP001597119">
    <property type="component" value="Unassembled WGS sequence"/>
</dbReference>
<dbReference type="EMBL" id="JBHUDJ010000014">
    <property type="protein sequence ID" value="MFD1589176.1"/>
    <property type="molecule type" value="Genomic_DNA"/>
</dbReference>
<organism evidence="1 2">
    <name type="scientific">Halorientalis brevis</name>
    <dbReference type="NCBI Taxonomy" id="1126241"/>
    <lineage>
        <taxon>Archaea</taxon>
        <taxon>Methanobacteriati</taxon>
        <taxon>Methanobacteriota</taxon>
        <taxon>Stenosarchaea group</taxon>
        <taxon>Halobacteria</taxon>
        <taxon>Halobacteriales</taxon>
        <taxon>Haloarculaceae</taxon>
        <taxon>Halorientalis</taxon>
    </lineage>
</organism>
<dbReference type="AlphaFoldDB" id="A0ABD6CGN0"/>
<gene>
    <name evidence="1" type="ORF">ACFR9U_19530</name>
</gene>
<keyword evidence="2" id="KW-1185">Reference proteome</keyword>
<proteinExistence type="predicted"/>
<comment type="caution">
    <text evidence="1">The sequence shown here is derived from an EMBL/GenBank/DDBJ whole genome shotgun (WGS) entry which is preliminary data.</text>
</comment>
<dbReference type="RefSeq" id="WP_247378823.1">
    <property type="nucleotide sequence ID" value="NZ_JALLGV010000005.1"/>
</dbReference>
<evidence type="ECO:0000313" key="2">
    <source>
        <dbReference type="Proteomes" id="UP001597119"/>
    </source>
</evidence>
<protein>
    <submittedName>
        <fullName evidence="1">Uncharacterized protein</fullName>
    </submittedName>
</protein>
<sequence>MPGDNSDVAAAASRFHDDIPHRFQVSLTMSMDTRESLRAVRDAVNDHCEEQVFTTDDVIRLALQGTADYHALASGDQPDAGAVPPLAAVVGEVLDADEARATDQPSE</sequence>
<name>A0ABD6CGN0_9EURY</name>
<reference evidence="1 2" key="1">
    <citation type="journal article" date="2019" name="Int. J. Syst. Evol. Microbiol.">
        <title>The Global Catalogue of Microorganisms (GCM) 10K type strain sequencing project: providing services to taxonomists for standard genome sequencing and annotation.</title>
        <authorList>
            <consortium name="The Broad Institute Genomics Platform"/>
            <consortium name="The Broad Institute Genome Sequencing Center for Infectious Disease"/>
            <person name="Wu L."/>
            <person name="Ma J."/>
        </authorList>
    </citation>
    <scope>NUCLEOTIDE SEQUENCE [LARGE SCALE GENOMIC DNA]</scope>
    <source>
        <strain evidence="1 2">CGMCC 1.12125</strain>
    </source>
</reference>
<accession>A0ABD6CGN0</accession>
<evidence type="ECO:0000313" key="1">
    <source>
        <dbReference type="EMBL" id="MFD1589176.1"/>
    </source>
</evidence>